<keyword evidence="1" id="KW-1133">Transmembrane helix</keyword>
<proteinExistence type="predicted"/>
<gene>
    <name evidence="2" type="ORF">ACFQ21_05805</name>
</gene>
<sequence>MTDQALTVHPLLDGWWFIAILILFGIYILWQEYKREIRFRTLRLIAAFFVMTSIAALFLRPSFKTEKELSAVLLTDGYRKEQADSLYRTNQDLQFYHLPDAAPYNRSIKLASINDITSLAKEIRLVLGNGLPAYAWNQLDNTNYISGNLPTGLTSINIPDRVYTNREGILQGKYAMTGDNLTIALKSPAGVEDSVTITKPGMHSFKLSFTPRQSGNFVYELIVRQAGKAWAEPVPVIVHPAIPYKTLFLQQQPVFENQYLKSFLSGKNHSIVLRSQLSRSIFRYEYINHPSVQINTLSQKILSGFDLVIVDSETLQSISAAEIKALKDAIDNGLGLLVLMHDQPANSRNVTTFIPWKTVSLKTDTTNIILASGKTASLAVAPFAFTEGISSLQTILQNKRGVLAGFGYAGTGKVGFQLLQNTYPLILQGDTIAYSKLWSPVLEQIARSQSVANAIRIKSTFPIYPHQPVDIELTSAGGTPVLQDDSISLPLAEDARIDNIWHATTWAGNSGWHILATADSVQLPYYVSTNNSWHSLEAANRVNVSQQKSINKKEISDSKYIAYTPVAPLIFFITLLLSLGFLWLAPKL</sequence>
<feature type="transmembrane region" description="Helical" evidence="1">
    <location>
        <begin position="42"/>
        <end position="59"/>
    </location>
</feature>
<comment type="caution">
    <text evidence="2">The sequence shown here is derived from an EMBL/GenBank/DDBJ whole genome shotgun (WGS) entry which is preliminary data.</text>
</comment>
<protein>
    <recommendedName>
        <fullName evidence="4">ABC-type uncharacterized transport system domain-containing protein</fullName>
    </recommendedName>
</protein>
<feature type="transmembrane region" description="Helical" evidence="1">
    <location>
        <begin position="560"/>
        <end position="585"/>
    </location>
</feature>
<evidence type="ECO:0000256" key="1">
    <source>
        <dbReference type="SAM" id="Phobius"/>
    </source>
</evidence>
<accession>A0ABW3JYL1</accession>
<dbReference type="EMBL" id="JBHTKA010000001">
    <property type="protein sequence ID" value="MFD0998810.1"/>
    <property type="molecule type" value="Genomic_DNA"/>
</dbReference>
<keyword evidence="1" id="KW-0812">Transmembrane</keyword>
<evidence type="ECO:0008006" key="4">
    <source>
        <dbReference type="Google" id="ProtNLM"/>
    </source>
</evidence>
<dbReference type="InterPro" id="IPR017868">
    <property type="entry name" value="Filamin/ABP280_repeat-like"/>
</dbReference>
<dbReference type="Proteomes" id="UP001597112">
    <property type="component" value="Unassembled WGS sequence"/>
</dbReference>
<organism evidence="2 3">
    <name type="scientific">Ohtaekwangia kribbensis</name>
    <dbReference type="NCBI Taxonomy" id="688913"/>
    <lineage>
        <taxon>Bacteria</taxon>
        <taxon>Pseudomonadati</taxon>
        <taxon>Bacteroidota</taxon>
        <taxon>Cytophagia</taxon>
        <taxon>Cytophagales</taxon>
        <taxon>Fulvivirgaceae</taxon>
        <taxon>Ohtaekwangia</taxon>
    </lineage>
</organism>
<feature type="transmembrane region" description="Helical" evidence="1">
    <location>
        <begin position="14"/>
        <end position="30"/>
    </location>
</feature>
<evidence type="ECO:0000313" key="2">
    <source>
        <dbReference type="EMBL" id="MFD0998810.1"/>
    </source>
</evidence>
<keyword evidence="1" id="KW-0472">Membrane</keyword>
<dbReference type="RefSeq" id="WP_377576114.1">
    <property type="nucleotide sequence ID" value="NZ_JBHTKA010000001.1"/>
</dbReference>
<keyword evidence="3" id="KW-1185">Reference proteome</keyword>
<name>A0ABW3JYL1_9BACT</name>
<reference evidence="3" key="1">
    <citation type="journal article" date="2019" name="Int. J. Syst. Evol. Microbiol.">
        <title>The Global Catalogue of Microorganisms (GCM) 10K type strain sequencing project: providing services to taxonomists for standard genome sequencing and annotation.</title>
        <authorList>
            <consortium name="The Broad Institute Genomics Platform"/>
            <consortium name="The Broad Institute Genome Sequencing Center for Infectious Disease"/>
            <person name="Wu L."/>
            <person name="Ma J."/>
        </authorList>
    </citation>
    <scope>NUCLEOTIDE SEQUENCE [LARGE SCALE GENOMIC DNA]</scope>
    <source>
        <strain evidence="3">CCUG 58938</strain>
    </source>
</reference>
<dbReference type="PROSITE" id="PS50194">
    <property type="entry name" value="FILAMIN_REPEAT"/>
    <property type="match status" value="1"/>
</dbReference>
<evidence type="ECO:0000313" key="3">
    <source>
        <dbReference type="Proteomes" id="UP001597112"/>
    </source>
</evidence>